<reference evidence="20 22" key="2">
    <citation type="submission" date="2021-03" db="EMBL/GenBank/DDBJ databases">
        <authorList>
            <person name="Li Y."/>
            <person name="Li S."/>
            <person name="Chen M."/>
            <person name="Peng G."/>
            <person name="Tan Z."/>
            <person name="An Q."/>
        </authorList>
    </citation>
    <scope>NUCLEOTIDE SEQUENCE [LARGE SCALE GENOMIC DNA]</scope>
    <source>
        <strain evidence="20 22">Ola 51</strain>
    </source>
</reference>
<dbReference type="Proteomes" id="UP000078227">
    <property type="component" value="Chromosome"/>
</dbReference>
<keyword evidence="14" id="KW-0472">Membrane</keyword>
<dbReference type="SUPFAM" id="SSF54197">
    <property type="entry name" value="HIT-like"/>
    <property type="match status" value="1"/>
</dbReference>
<keyword evidence="11" id="KW-0378">Hydrolase</keyword>
<evidence type="ECO:0000313" key="22">
    <source>
        <dbReference type="Proteomes" id="UP000078227"/>
    </source>
</evidence>
<evidence type="ECO:0000256" key="5">
    <source>
        <dbReference type="ARBA" id="ARBA00006435"/>
    </source>
</evidence>
<gene>
    <name evidence="20" type="ORF">AWR26_24115</name>
    <name evidence="21" type="ORF">SAMN05216286_5164</name>
</gene>
<evidence type="ECO:0000256" key="1">
    <source>
        <dbReference type="ARBA" id="ARBA00001007"/>
    </source>
</evidence>
<name>A0AA94KT39_9ENTR</name>
<accession>A0AA94KT39</accession>
<evidence type="ECO:0000256" key="2">
    <source>
        <dbReference type="ARBA" id="ARBA00004162"/>
    </source>
</evidence>
<evidence type="ECO:0000256" key="15">
    <source>
        <dbReference type="ARBA" id="ARBA00023209"/>
    </source>
</evidence>
<keyword evidence="10" id="KW-0812">Transmembrane</keyword>
<dbReference type="RefSeq" id="WP_064568871.1">
    <property type="nucleotide sequence ID" value="NZ_CP014007.2"/>
</dbReference>
<dbReference type="AlphaFoldDB" id="A0AA94KT39"/>
<dbReference type="InterPro" id="IPR036265">
    <property type="entry name" value="HIT-like_sf"/>
</dbReference>
<dbReference type="InterPro" id="IPR003763">
    <property type="entry name" value="CDP-diacylglyc_Pase"/>
</dbReference>
<evidence type="ECO:0000256" key="13">
    <source>
        <dbReference type="ARBA" id="ARBA00023098"/>
    </source>
</evidence>
<dbReference type="Proteomes" id="UP000182314">
    <property type="component" value="Unassembled WGS sequence"/>
</dbReference>
<comment type="subcellular location">
    <subcellularLocation>
        <location evidence="2">Cell membrane</location>
        <topology evidence="2">Single-pass membrane protein</topology>
    </subcellularLocation>
</comment>
<comment type="catalytic activity">
    <reaction evidence="1">
        <text>a CDP-1,2-diacyl-sn-glycerol + H2O = a 1,2-diacyl-sn-glycero-3-phosphate + CMP + 2 H(+)</text>
        <dbReference type="Rhea" id="RHEA:15221"/>
        <dbReference type="ChEBI" id="CHEBI:15377"/>
        <dbReference type="ChEBI" id="CHEBI:15378"/>
        <dbReference type="ChEBI" id="CHEBI:58332"/>
        <dbReference type="ChEBI" id="CHEBI:58608"/>
        <dbReference type="ChEBI" id="CHEBI:60377"/>
        <dbReference type="EC" id="3.6.1.26"/>
    </reaction>
</comment>
<evidence type="ECO:0000256" key="14">
    <source>
        <dbReference type="ARBA" id="ARBA00023136"/>
    </source>
</evidence>
<protein>
    <recommendedName>
        <fullName evidence="7">CDP-diacylglycerol pyrophosphatase</fullName>
        <ecNumber evidence="6">3.6.1.26</ecNumber>
    </recommendedName>
    <alternativeName>
        <fullName evidence="17">CDP-diacylglycerol phosphatidylhydrolase</fullName>
    </alternativeName>
    <alternativeName>
        <fullName evidence="18">CDP-diglyceride hydrolase</fullName>
    </alternativeName>
</protein>
<keyword evidence="9" id="KW-0444">Lipid biosynthesis</keyword>
<proteinExistence type="inferred from homology"/>
<keyword evidence="16" id="KW-1208">Phospholipid metabolism</keyword>
<keyword evidence="22" id="KW-1185">Reference proteome</keyword>
<dbReference type="KEGG" id="kor:AWR26_24115"/>
<dbReference type="EMBL" id="FOKO01000009">
    <property type="protein sequence ID" value="SFD33339.1"/>
    <property type="molecule type" value="Genomic_DNA"/>
</dbReference>
<evidence type="ECO:0000256" key="3">
    <source>
        <dbReference type="ARBA" id="ARBA00004927"/>
    </source>
</evidence>
<feature type="chain" id="PRO_5041706171" description="CDP-diacylglycerol pyrophosphatase" evidence="19">
    <location>
        <begin position="21"/>
        <end position="240"/>
    </location>
</feature>
<evidence type="ECO:0000256" key="8">
    <source>
        <dbReference type="ARBA" id="ARBA00022475"/>
    </source>
</evidence>
<evidence type="ECO:0000313" key="20">
    <source>
        <dbReference type="EMBL" id="ANI85081.1"/>
    </source>
</evidence>
<dbReference type="EC" id="3.6.1.26" evidence="6"/>
<feature type="signal peptide" evidence="19">
    <location>
        <begin position="1"/>
        <end position="20"/>
    </location>
</feature>
<keyword evidence="12" id="KW-1133">Transmembrane helix</keyword>
<evidence type="ECO:0000256" key="11">
    <source>
        <dbReference type="ARBA" id="ARBA00022801"/>
    </source>
</evidence>
<comment type="pathway">
    <text evidence="3">Phospholipid metabolism; CDP-diacylglycerol degradation; phosphatidate from CDP-diacylglycerol: step 1/1.</text>
</comment>
<evidence type="ECO:0000313" key="21">
    <source>
        <dbReference type="EMBL" id="SFD33339.1"/>
    </source>
</evidence>
<evidence type="ECO:0000313" key="23">
    <source>
        <dbReference type="Proteomes" id="UP000182314"/>
    </source>
</evidence>
<dbReference type="EMBL" id="CP014007">
    <property type="protein sequence ID" value="ANI85081.1"/>
    <property type="molecule type" value="Genomic_DNA"/>
</dbReference>
<keyword evidence="19" id="KW-0732">Signal</keyword>
<evidence type="ECO:0000256" key="10">
    <source>
        <dbReference type="ARBA" id="ARBA00022692"/>
    </source>
</evidence>
<dbReference type="GO" id="GO:0005886">
    <property type="term" value="C:plasma membrane"/>
    <property type="evidence" value="ECO:0007669"/>
    <property type="project" value="UniProtKB-SubCell"/>
</dbReference>
<evidence type="ECO:0000256" key="18">
    <source>
        <dbReference type="ARBA" id="ARBA00032892"/>
    </source>
</evidence>
<comment type="similarity">
    <text evidence="5">Belongs to the Cdh family.</text>
</comment>
<evidence type="ECO:0000256" key="4">
    <source>
        <dbReference type="ARBA" id="ARBA00005189"/>
    </source>
</evidence>
<dbReference type="PIRSF" id="PIRSF001273">
    <property type="entry name" value="CDH"/>
    <property type="match status" value="1"/>
</dbReference>
<dbReference type="Pfam" id="PF02611">
    <property type="entry name" value="CDH"/>
    <property type="match status" value="1"/>
</dbReference>
<evidence type="ECO:0000256" key="17">
    <source>
        <dbReference type="ARBA" id="ARBA00032888"/>
    </source>
</evidence>
<evidence type="ECO:0000256" key="16">
    <source>
        <dbReference type="ARBA" id="ARBA00023264"/>
    </source>
</evidence>
<keyword evidence="13" id="KW-0443">Lipid metabolism</keyword>
<sequence>MKVFTAVLFLFGFFVSTAHADRNILWDKVHNQCEVNYTTNSLYSPCALVDENNGYVYYKVDNDNYQYLLLPLAKITGVEDPQLLADNLPPYLYMAWWGRDLVSEKTGRKVKEKNIAIAINALNSRSQDQLHLHISCLAPAVRTALDSVTNYSTTWTQFPLQLQGNTYNYRKVTLDELKQKNLFKEINDKVVADGKQMKYTTIALINLDSSDFLLLETSGNDTTAIAAETLQDHTCAIAGS</sequence>
<keyword evidence="15" id="KW-0594">Phospholipid biosynthesis</keyword>
<keyword evidence="8" id="KW-1003">Cell membrane</keyword>
<evidence type="ECO:0000256" key="7">
    <source>
        <dbReference type="ARBA" id="ARBA00019608"/>
    </source>
</evidence>
<evidence type="ECO:0000256" key="12">
    <source>
        <dbReference type="ARBA" id="ARBA00022989"/>
    </source>
</evidence>
<dbReference type="Gene3D" id="3.30.428.30">
    <property type="entry name" value="HIT family - CDH-like"/>
    <property type="match status" value="1"/>
</dbReference>
<comment type="pathway">
    <text evidence="4">Lipid metabolism.</text>
</comment>
<dbReference type="GO" id="GO:0008654">
    <property type="term" value="P:phospholipid biosynthetic process"/>
    <property type="evidence" value="ECO:0007669"/>
    <property type="project" value="UniProtKB-KW"/>
</dbReference>
<evidence type="ECO:0000256" key="19">
    <source>
        <dbReference type="SAM" id="SignalP"/>
    </source>
</evidence>
<evidence type="ECO:0000256" key="6">
    <source>
        <dbReference type="ARBA" id="ARBA00012375"/>
    </source>
</evidence>
<dbReference type="GO" id="GO:0008715">
    <property type="term" value="F:CDP-diacylglycerol diphosphatase activity"/>
    <property type="evidence" value="ECO:0007669"/>
    <property type="project" value="UniProtKB-EC"/>
</dbReference>
<reference evidence="21 23" key="1">
    <citation type="submission" date="2016-10" db="EMBL/GenBank/DDBJ databases">
        <authorList>
            <person name="Varghese N."/>
            <person name="Submissions S."/>
        </authorList>
    </citation>
    <scope>NUCLEOTIDE SEQUENCE [LARGE SCALE GENOMIC DNA]</scope>
    <source>
        <strain evidence="21 23">CGMCC 1.7012</strain>
    </source>
</reference>
<evidence type="ECO:0000256" key="9">
    <source>
        <dbReference type="ARBA" id="ARBA00022516"/>
    </source>
</evidence>
<organism evidence="21 23">
    <name type="scientific">Kosakonia oryzae</name>
    <dbReference type="NCBI Taxonomy" id="497725"/>
    <lineage>
        <taxon>Bacteria</taxon>
        <taxon>Pseudomonadati</taxon>
        <taxon>Pseudomonadota</taxon>
        <taxon>Gammaproteobacteria</taxon>
        <taxon>Enterobacterales</taxon>
        <taxon>Enterobacteriaceae</taxon>
        <taxon>Kosakonia</taxon>
    </lineage>
</organism>